<protein>
    <submittedName>
        <fullName evidence="4">Glycosyltransferase</fullName>
        <ecNumber evidence="4">2.4.-.-</ecNumber>
    </submittedName>
</protein>
<dbReference type="InterPro" id="IPR001296">
    <property type="entry name" value="Glyco_trans_1"/>
</dbReference>
<evidence type="ECO:0000313" key="5">
    <source>
        <dbReference type="Proteomes" id="UP001595685"/>
    </source>
</evidence>
<keyword evidence="5" id="KW-1185">Reference proteome</keyword>
<dbReference type="PANTHER" id="PTHR46401">
    <property type="entry name" value="GLYCOSYLTRANSFERASE WBBK-RELATED"/>
    <property type="match status" value="1"/>
</dbReference>
<dbReference type="Pfam" id="PF00534">
    <property type="entry name" value="Glycos_transf_1"/>
    <property type="match status" value="1"/>
</dbReference>
<dbReference type="EMBL" id="JBHRWW010000022">
    <property type="protein sequence ID" value="MFC3690391.1"/>
    <property type="molecule type" value="Genomic_DNA"/>
</dbReference>
<evidence type="ECO:0000313" key="4">
    <source>
        <dbReference type="EMBL" id="MFC3690391.1"/>
    </source>
</evidence>
<dbReference type="EC" id="2.4.-.-" evidence="4"/>
<reference evidence="5" key="1">
    <citation type="journal article" date="2019" name="Int. J. Syst. Evol. Microbiol.">
        <title>The Global Catalogue of Microorganisms (GCM) 10K type strain sequencing project: providing services to taxonomists for standard genome sequencing and annotation.</title>
        <authorList>
            <consortium name="The Broad Institute Genomics Platform"/>
            <consortium name="The Broad Institute Genome Sequencing Center for Infectious Disease"/>
            <person name="Wu L."/>
            <person name="Ma J."/>
        </authorList>
    </citation>
    <scope>NUCLEOTIDE SEQUENCE [LARGE SCALE GENOMIC DNA]</scope>
    <source>
        <strain evidence="5">NCAIM B.02333</strain>
    </source>
</reference>
<keyword evidence="1 4" id="KW-0808">Transferase</keyword>
<sequence>MTATTTAGTSGTAGTAETAGSASPAARPRTEAEARRDGHVAAAAYGLRQRLRAGLDALQVPVEDVPGALDRPDGIGESAGVLLDAFCRRVAETGAEDEVWLLLTLVLGEFPDEATVLATRRRVVTGTPAETAVFLLSTATATRGARPDLGTNAVVLQDTVLVDVDFCATSEHHTGIQRVVRETVPLWAVHHPLVLTGWWSDRPAYRPLLPHEVSRVVEWGGRPSSYREPVDAAQPDAMLVPWRCHVVLPETPSPDRSPALAALGRCSGNRLSLVGYDCIPLVSPELVHPGMPDRFMEYLTVVKHSHAVAGISASATEEFAAFADMLGAQGLDGPVVSEVSLPEARPAGQATTGEATSLGREHPDGPLVVCIGSFEPRKNQVSVLLAAERLWREGLRFRLRFIGGGGYRTEFDDLLARLRAAGRSVDVLVQASDEDLLASYEQARFTVFVSFHEGYGLPVTESLAHGTPVLTTSYGSTAEIAALGGCLVADPRDHEDVRAQMHRLLTDDALVARLQDESAARPPTSWDRYAEDTWRVLVEEVQP</sequence>
<feature type="region of interest" description="Disordered" evidence="2">
    <location>
        <begin position="1"/>
        <end position="37"/>
    </location>
</feature>
<feature type="domain" description="Glycosyl transferase family 1" evidence="3">
    <location>
        <begin position="363"/>
        <end position="516"/>
    </location>
</feature>
<dbReference type="SUPFAM" id="SSF53756">
    <property type="entry name" value="UDP-Glycosyltransferase/glycogen phosphorylase"/>
    <property type="match status" value="1"/>
</dbReference>
<accession>A0ABV7WP94</accession>
<evidence type="ECO:0000256" key="2">
    <source>
        <dbReference type="SAM" id="MobiDB-lite"/>
    </source>
</evidence>
<comment type="caution">
    <text evidence="4">The sequence shown here is derived from an EMBL/GenBank/DDBJ whole genome shotgun (WGS) entry which is preliminary data.</text>
</comment>
<gene>
    <name evidence="4" type="ORF">ACFOLH_18740</name>
</gene>
<dbReference type="Gene3D" id="3.40.50.2000">
    <property type="entry name" value="Glycogen Phosphorylase B"/>
    <property type="match status" value="1"/>
</dbReference>
<organism evidence="4 5">
    <name type="scientific">Aquipuribacter hungaricus</name>
    <dbReference type="NCBI Taxonomy" id="545624"/>
    <lineage>
        <taxon>Bacteria</taxon>
        <taxon>Bacillati</taxon>
        <taxon>Actinomycetota</taxon>
        <taxon>Actinomycetes</taxon>
        <taxon>Micrococcales</taxon>
        <taxon>Intrasporangiaceae</taxon>
        <taxon>Aquipuribacter</taxon>
    </lineage>
</organism>
<dbReference type="RefSeq" id="WP_376984428.1">
    <property type="nucleotide sequence ID" value="NZ_JBHRWW010000022.1"/>
</dbReference>
<dbReference type="GO" id="GO:0016757">
    <property type="term" value="F:glycosyltransferase activity"/>
    <property type="evidence" value="ECO:0007669"/>
    <property type="project" value="UniProtKB-KW"/>
</dbReference>
<evidence type="ECO:0000256" key="1">
    <source>
        <dbReference type="ARBA" id="ARBA00022679"/>
    </source>
</evidence>
<feature type="compositionally biased region" description="Basic and acidic residues" evidence="2">
    <location>
        <begin position="28"/>
        <end position="37"/>
    </location>
</feature>
<evidence type="ECO:0000259" key="3">
    <source>
        <dbReference type="Pfam" id="PF00534"/>
    </source>
</evidence>
<proteinExistence type="predicted"/>
<name>A0ABV7WP94_9MICO</name>
<keyword evidence="4" id="KW-0328">Glycosyltransferase</keyword>
<dbReference type="Proteomes" id="UP001595685">
    <property type="component" value="Unassembled WGS sequence"/>
</dbReference>
<feature type="compositionally biased region" description="Low complexity" evidence="2">
    <location>
        <begin position="1"/>
        <end position="27"/>
    </location>
</feature>
<dbReference type="PANTHER" id="PTHR46401:SF2">
    <property type="entry name" value="GLYCOSYLTRANSFERASE WBBK-RELATED"/>
    <property type="match status" value="1"/>
</dbReference>